<keyword evidence="3" id="KW-0156">Chromatin regulator</keyword>
<accession>A0A0W0WU66</accession>
<sequence length="209" mass="23401">MIFRAFSTEPSINDTDTLCQHYLTILYHEVQQKNPIITGNLCETYGEILYPSVNKLLSAIQLSDADVFVDYGSGVGKMLIQVFLKTVVKEAYGIEIVPELHQQALNAAQRLQQELPDFYQNNRKLTFWLGNFLEIPIPSATVAIIVSTCFSQPLLNALGKIIEATPSIHTVLSLRPVSTLQRLPFKKAIAVECSWDSALCYIYSTKTVT</sequence>
<proteinExistence type="predicted"/>
<dbReference type="EMBL" id="LNYO01000013">
    <property type="protein sequence ID" value="KTD35856.1"/>
    <property type="molecule type" value="Genomic_DNA"/>
</dbReference>
<dbReference type="Gene3D" id="3.40.50.150">
    <property type="entry name" value="Vaccinia Virus protein VP39"/>
    <property type="match status" value="1"/>
</dbReference>
<dbReference type="GO" id="GO:0051726">
    <property type="term" value="P:regulation of cell cycle"/>
    <property type="evidence" value="ECO:0007669"/>
    <property type="project" value="InterPro"/>
</dbReference>
<organism evidence="7 8">
    <name type="scientific">Legionella nautarum</name>
    <dbReference type="NCBI Taxonomy" id="45070"/>
    <lineage>
        <taxon>Bacteria</taxon>
        <taxon>Pseudomonadati</taxon>
        <taxon>Pseudomonadota</taxon>
        <taxon>Gammaproteobacteria</taxon>
        <taxon>Legionellales</taxon>
        <taxon>Legionellaceae</taxon>
        <taxon>Legionella</taxon>
    </lineage>
</organism>
<dbReference type="InterPro" id="IPR030445">
    <property type="entry name" value="H3-K79_meTrfase"/>
</dbReference>
<dbReference type="PATRIC" id="fig|45070.6.peg.891"/>
<dbReference type="EC" id="2.1.1.360" evidence="1"/>
<evidence type="ECO:0000256" key="1">
    <source>
        <dbReference type="ARBA" id="ARBA00012190"/>
    </source>
</evidence>
<dbReference type="PANTHER" id="PTHR21451:SF19">
    <property type="entry name" value="ACTIVATED IN BLOCKED UNFOLDED PROTEIN RESPONSE"/>
    <property type="match status" value="1"/>
</dbReference>
<dbReference type="STRING" id="45070.Lnau_0840"/>
<gene>
    <name evidence="7" type="ORF">Lnau_0840</name>
</gene>
<evidence type="ECO:0000256" key="2">
    <source>
        <dbReference type="ARBA" id="ARBA00020987"/>
    </source>
</evidence>
<evidence type="ECO:0000259" key="6">
    <source>
        <dbReference type="PROSITE" id="PS51569"/>
    </source>
</evidence>
<comment type="caution">
    <text evidence="7">The sequence shown here is derived from an EMBL/GenBank/DDBJ whole genome shotgun (WGS) entry which is preliminary data.</text>
</comment>
<dbReference type="InterPro" id="IPR029063">
    <property type="entry name" value="SAM-dependent_MTases_sf"/>
</dbReference>
<dbReference type="SUPFAM" id="SSF53335">
    <property type="entry name" value="S-adenosyl-L-methionine-dependent methyltransferases"/>
    <property type="match status" value="1"/>
</dbReference>
<protein>
    <recommendedName>
        <fullName evidence="2">Histone-lysine N-methyltransferase, H3 lysine-79 specific</fullName>
        <ecNumber evidence="1">2.1.1.360</ecNumber>
    </recommendedName>
    <alternativeName>
        <fullName evidence="4">Histone H3-K79 methyltransferase</fullName>
    </alternativeName>
</protein>
<dbReference type="AlphaFoldDB" id="A0A0W0WU66"/>
<evidence type="ECO:0000313" key="8">
    <source>
        <dbReference type="Proteomes" id="UP000054725"/>
    </source>
</evidence>
<name>A0A0W0WU66_9GAMM</name>
<keyword evidence="8" id="KW-1185">Reference proteome</keyword>
<dbReference type="InterPro" id="IPR025789">
    <property type="entry name" value="DOT1_dom"/>
</dbReference>
<reference evidence="7 8" key="1">
    <citation type="submission" date="2015-11" db="EMBL/GenBank/DDBJ databases">
        <title>Genomic analysis of 38 Legionella species identifies large and diverse effector repertoires.</title>
        <authorList>
            <person name="Burstein D."/>
            <person name="Amaro F."/>
            <person name="Zusman T."/>
            <person name="Lifshitz Z."/>
            <person name="Cohen O."/>
            <person name="Gilbert J.A."/>
            <person name="Pupko T."/>
            <person name="Shuman H.A."/>
            <person name="Segal G."/>
        </authorList>
    </citation>
    <scope>NUCLEOTIDE SEQUENCE [LARGE SCALE GENOMIC DNA]</scope>
    <source>
        <strain evidence="7 8">ATCC 49506</strain>
    </source>
</reference>
<evidence type="ECO:0000256" key="5">
    <source>
        <dbReference type="ARBA" id="ARBA00047770"/>
    </source>
</evidence>
<evidence type="ECO:0000313" key="7">
    <source>
        <dbReference type="EMBL" id="KTD35856.1"/>
    </source>
</evidence>
<dbReference type="PANTHER" id="PTHR21451">
    <property type="entry name" value="HISTONE H3 METHYLTRANSFERASE"/>
    <property type="match status" value="1"/>
</dbReference>
<feature type="domain" description="DOT1" evidence="6">
    <location>
        <begin position="1"/>
        <end position="209"/>
    </location>
</feature>
<dbReference type="OrthoDB" id="9780095at2"/>
<evidence type="ECO:0000256" key="4">
    <source>
        <dbReference type="ARBA" id="ARBA00029821"/>
    </source>
</evidence>
<evidence type="ECO:0000256" key="3">
    <source>
        <dbReference type="ARBA" id="ARBA00022853"/>
    </source>
</evidence>
<dbReference type="Proteomes" id="UP000054725">
    <property type="component" value="Unassembled WGS sequence"/>
</dbReference>
<dbReference type="PROSITE" id="PS51569">
    <property type="entry name" value="DOT1"/>
    <property type="match status" value="1"/>
</dbReference>
<dbReference type="Pfam" id="PF08123">
    <property type="entry name" value="DOT1"/>
    <property type="match status" value="1"/>
</dbReference>
<comment type="catalytic activity">
    <reaction evidence="5">
        <text>L-lysyl(79)-[histone H3] + 3 S-adenosyl-L-methionine = N(6),N(6),N(6)-trimethyl-L-lysyl(79)-[histone H3] + 3 S-adenosyl-L-homocysteine + 3 H(+)</text>
        <dbReference type="Rhea" id="RHEA:60328"/>
        <dbReference type="Rhea" id="RHEA-COMP:15549"/>
        <dbReference type="Rhea" id="RHEA-COMP:15552"/>
        <dbReference type="ChEBI" id="CHEBI:15378"/>
        <dbReference type="ChEBI" id="CHEBI:29969"/>
        <dbReference type="ChEBI" id="CHEBI:57856"/>
        <dbReference type="ChEBI" id="CHEBI:59789"/>
        <dbReference type="ChEBI" id="CHEBI:61961"/>
        <dbReference type="EC" id="2.1.1.360"/>
    </reaction>
</comment>
<dbReference type="GO" id="GO:0140956">
    <property type="term" value="F:histone H3K79 trimethyltransferase activity"/>
    <property type="evidence" value="ECO:0007669"/>
    <property type="project" value="UniProtKB-EC"/>
</dbReference>
<dbReference type="RefSeq" id="WP_058503895.1">
    <property type="nucleotide sequence ID" value="NZ_CAAAIF010000001.1"/>
</dbReference>